<evidence type="ECO:0000256" key="2">
    <source>
        <dbReference type="ARBA" id="ARBA00009448"/>
    </source>
</evidence>
<evidence type="ECO:0000256" key="7">
    <source>
        <dbReference type="SAM" id="MobiDB-lite"/>
    </source>
</evidence>
<dbReference type="Gene3D" id="1.10.3970.10">
    <property type="entry name" value="BSD domain"/>
    <property type="match status" value="1"/>
</dbReference>
<sequence length="658" mass="72734">MVSVPAKFNKQDGMLKLVAEGARSVTWTPVSGSSPQVNVRIPEITNLQQTPATAAKASIRITAKDNYTFTFSSGNAREDQQLVTNTLRQWIEAAKASQSAGSPATPAANLDKGGGQSGAMAMARAIAGAAATTRSEEDTYDDAKLLKDVELQRSLLNSSPALRQRFDQALRDKPDTITIAQFATQFWGTRVHLLRSHAAEKAQGLGTYNVLSVVKPQHVDGSIKLNMTKEQIQLIFAQHPLVKRVYNENVPQIKEGEFWSRFFYSRLIKKLRGEKITDTDNLDPKLDKYLDFDDDDGQARQLTMPTVPRIIDIAGNEQNHSQKQGNRPDWTMQPNSYDKVPILRTLNRMSEKMMADVPPSDAHQHAPAGMDEETYKELQLRDLQRSEEDNRVVLKIKDQSQLFAAGQGLHTSSSAAAYAKRTPAEVLSTINHDMGKIMSARSKAGGVNLETVIGVEDDSSSEDEAKPRKVVRIGARSTRSAATSQIIKAIKQRHLHNDDHLAFHAAGSGEQAAKYGLSQELFDSLAMTHNTTVEFLHYFWSVYLSGDPDRAGEVGRLIETLDKSLDRIKAIADSAESERSAKIDLLMKENEAYAKRTGKRRRFDPTKVEGGAQAVNKMVGPLKRAIRSAKDQFEKSLHEAMAQTAALTSRTSEVVSNH</sequence>
<dbReference type="AlphaFoldDB" id="A0A6A6JNZ3"/>
<dbReference type="PANTHER" id="PTHR12856">
    <property type="entry name" value="TRANSCRIPTION INITIATION FACTOR IIH-RELATED"/>
    <property type="match status" value="1"/>
</dbReference>
<name>A0A6A6JNZ3_WESOR</name>
<keyword evidence="4" id="KW-0805">Transcription regulation</keyword>
<reference evidence="9" key="1">
    <citation type="journal article" date="2020" name="Stud. Mycol.">
        <title>101 Dothideomycetes genomes: a test case for predicting lifestyles and emergence of pathogens.</title>
        <authorList>
            <person name="Haridas S."/>
            <person name="Albert R."/>
            <person name="Binder M."/>
            <person name="Bloem J."/>
            <person name="Labutti K."/>
            <person name="Salamov A."/>
            <person name="Andreopoulos B."/>
            <person name="Baker S."/>
            <person name="Barry K."/>
            <person name="Bills G."/>
            <person name="Bluhm B."/>
            <person name="Cannon C."/>
            <person name="Castanera R."/>
            <person name="Culley D."/>
            <person name="Daum C."/>
            <person name="Ezra D."/>
            <person name="Gonzalez J."/>
            <person name="Henrissat B."/>
            <person name="Kuo A."/>
            <person name="Liang C."/>
            <person name="Lipzen A."/>
            <person name="Lutzoni F."/>
            <person name="Magnuson J."/>
            <person name="Mondo S."/>
            <person name="Nolan M."/>
            <person name="Ohm R."/>
            <person name="Pangilinan J."/>
            <person name="Park H.-J."/>
            <person name="Ramirez L."/>
            <person name="Alfaro M."/>
            <person name="Sun H."/>
            <person name="Tritt A."/>
            <person name="Yoshinaga Y."/>
            <person name="Zwiers L.-H."/>
            <person name="Turgeon B."/>
            <person name="Goodwin S."/>
            <person name="Spatafora J."/>
            <person name="Crous P."/>
            <person name="Grigoriev I."/>
        </authorList>
    </citation>
    <scope>NUCLEOTIDE SEQUENCE</scope>
    <source>
        <strain evidence="9">CBS 379.55</strain>
    </source>
</reference>
<dbReference type="InterPro" id="IPR005607">
    <property type="entry name" value="BSD_dom"/>
</dbReference>
<feature type="region of interest" description="Disordered" evidence="7">
    <location>
        <begin position="96"/>
        <end position="116"/>
    </location>
</feature>
<dbReference type="OrthoDB" id="360521at2759"/>
<dbReference type="Proteomes" id="UP000800097">
    <property type="component" value="Unassembled WGS sequence"/>
</dbReference>
<dbReference type="GO" id="GO:0006351">
    <property type="term" value="P:DNA-templated transcription"/>
    <property type="evidence" value="ECO:0007669"/>
    <property type="project" value="InterPro"/>
</dbReference>
<dbReference type="InterPro" id="IPR013876">
    <property type="entry name" value="TFIIH_BTF_p62_N"/>
</dbReference>
<evidence type="ECO:0000256" key="3">
    <source>
        <dbReference type="ARBA" id="ARBA00022737"/>
    </source>
</evidence>
<dbReference type="SMART" id="SM00751">
    <property type="entry name" value="BSD"/>
    <property type="match status" value="1"/>
</dbReference>
<keyword evidence="3" id="KW-0677">Repeat</keyword>
<evidence type="ECO:0000256" key="5">
    <source>
        <dbReference type="ARBA" id="ARBA00023163"/>
    </source>
</evidence>
<dbReference type="PROSITE" id="PS50858">
    <property type="entry name" value="BSD"/>
    <property type="match status" value="1"/>
</dbReference>
<keyword evidence="6" id="KW-0539">Nucleus</keyword>
<feature type="compositionally biased region" description="Polar residues" evidence="7">
    <location>
        <begin position="316"/>
        <end position="325"/>
    </location>
</feature>
<keyword evidence="5" id="KW-0804">Transcription</keyword>
<evidence type="ECO:0000256" key="1">
    <source>
        <dbReference type="ARBA" id="ARBA00004123"/>
    </source>
</evidence>
<proteinExistence type="inferred from homology"/>
<comment type="similarity">
    <text evidence="2">Belongs to the TFB1 family.</text>
</comment>
<dbReference type="Pfam" id="PF03909">
    <property type="entry name" value="BSD"/>
    <property type="match status" value="2"/>
</dbReference>
<accession>A0A6A6JNZ3</accession>
<organism evidence="9 10">
    <name type="scientific">Westerdykella ornata</name>
    <dbReference type="NCBI Taxonomy" id="318751"/>
    <lineage>
        <taxon>Eukaryota</taxon>
        <taxon>Fungi</taxon>
        <taxon>Dikarya</taxon>
        <taxon>Ascomycota</taxon>
        <taxon>Pezizomycotina</taxon>
        <taxon>Dothideomycetes</taxon>
        <taxon>Pleosporomycetidae</taxon>
        <taxon>Pleosporales</taxon>
        <taxon>Sporormiaceae</taxon>
        <taxon>Westerdykella</taxon>
    </lineage>
</organism>
<dbReference type="InterPro" id="IPR011993">
    <property type="entry name" value="PH-like_dom_sf"/>
</dbReference>
<dbReference type="Pfam" id="PF08567">
    <property type="entry name" value="PH_TFIIH"/>
    <property type="match status" value="1"/>
</dbReference>
<comment type="subcellular location">
    <subcellularLocation>
        <location evidence="1">Nucleus</location>
    </subcellularLocation>
</comment>
<dbReference type="GO" id="GO:0006289">
    <property type="term" value="P:nucleotide-excision repair"/>
    <property type="evidence" value="ECO:0007669"/>
    <property type="project" value="InterPro"/>
</dbReference>
<protein>
    <recommendedName>
        <fullName evidence="8">BSD domain-containing protein</fullName>
    </recommendedName>
</protein>
<keyword evidence="10" id="KW-1185">Reference proteome</keyword>
<dbReference type="SUPFAM" id="SSF50729">
    <property type="entry name" value="PH domain-like"/>
    <property type="match status" value="1"/>
</dbReference>
<dbReference type="SUPFAM" id="SSF140383">
    <property type="entry name" value="BSD domain-like"/>
    <property type="match status" value="1"/>
</dbReference>
<feature type="region of interest" description="Disordered" evidence="7">
    <location>
        <begin position="316"/>
        <end position="336"/>
    </location>
</feature>
<evidence type="ECO:0000256" key="6">
    <source>
        <dbReference type="ARBA" id="ARBA00023242"/>
    </source>
</evidence>
<dbReference type="GO" id="GO:0000439">
    <property type="term" value="C:transcription factor TFIIH core complex"/>
    <property type="evidence" value="ECO:0007669"/>
    <property type="project" value="InterPro"/>
</dbReference>
<evidence type="ECO:0000256" key="4">
    <source>
        <dbReference type="ARBA" id="ARBA00023015"/>
    </source>
</evidence>
<dbReference type="GeneID" id="54548744"/>
<dbReference type="EMBL" id="ML986492">
    <property type="protein sequence ID" value="KAF2276659.1"/>
    <property type="molecule type" value="Genomic_DNA"/>
</dbReference>
<gene>
    <name evidence="9" type="ORF">EI97DRAFT_376707</name>
</gene>
<dbReference type="InterPro" id="IPR035925">
    <property type="entry name" value="BSD_dom_sf"/>
</dbReference>
<dbReference type="InterPro" id="IPR027079">
    <property type="entry name" value="Tfb1/GTF2H1"/>
</dbReference>
<dbReference type="CDD" id="cd13229">
    <property type="entry name" value="PH_TFIIH"/>
    <property type="match status" value="1"/>
</dbReference>
<dbReference type="RefSeq" id="XP_033654198.1">
    <property type="nucleotide sequence ID" value="XM_033795569.1"/>
</dbReference>
<evidence type="ECO:0000313" key="10">
    <source>
        <dbReference type="Proteomes" id="UP000800097"/>
    </source>
</evidence>
<evidence type="ECO:0000259" key="8">
    <source>
        <dbReference type="PROSITE" id="PS50858"/>
    </source>
</evidence>
<evidence type="ECO:0000313" key="9">
    <source>
        <dbReference type="EMBL" id="KAF2276659.1"/>
    </source>
</evidence>
<dbReference type="Gene3D" id="2.30.29.30">
    <property type="entry name" value="Pleckstrin-homology domain (PH domain)/Phosphotyrosine-binding domain (PTB)"/>
    <property type="match status" value="1"/>
</dbReference>
<feature type="domain" description="BSD" evidence="8">
    <location>
        <begin position="219"/>
        <end position="270"/>
    </location>
</feature>